<feature type="compositionally biased region" description="Polar residues" evidence="1">
    <location>
        <begin position="17"/>
        <end position="26"/>
    </location>
</feature>
<dbReference type="EMBL" id="JAZDWU010000010">
    <property type="protein sequence ID" value="KAK9988565.1"/>
    <property type="molecule type" value="Genomic_DNA"/>
</dbReference>
<accession>A0AAW2BRA6</accession>
<feature type="region of interest" description="Disordered" evidence="1">
    <location>
        <begin position="1"/>
        <end position="39"/>
    </location>
</feature>
<reference evidence="2 3" key="1">
    <citation type="submission" date="2024-01" db="EMBL/GenBank/DDBJ databases">
        <title>A telomere-to-telomere, gap-free genome of sweet tea (Lithocarpus litseifolius).</title>
        <authorList>
            <person name="Zhou J."/>
        </authorList>
    </citation>
    <scope>NUCLEOTIDE SEQUENCE [LARGE SCALE GENOMIC DNA]</scope>
    <source>
        <strain evidence="2">Zhou-2022a</strain>
        <tissue evidence="2">Leaf</tissue>
    </source>
</reference>
<organism evidence="2 3">
    <name type="scientific">Lithocarpus litseifolius</name>
    <dbReference type="NCBI Taxonomy" id="425828"/>
    <lineage>
        <taxon>Eukaryota</taxon>
        <taxon>Viridiplantae</taxon>
        <taxon>Streptophyta</taxon>
        <taxon>Embryophyta</taxon>
        <taxon>Tracheophyta</taxon>
        <taxon>Spermatophyta</taxon>
        <taxon>Magnoliopsida</taxon>
        <taxon>eudicotyledons</taxon>
        <taxon>Gunneridae</taxon>
        <taxon>Pentapetalae</taxon>
        <taxon>rosids</taxon>
        <taxon>fabids</taxon>
        <taxon>Fagales</taxon>
        <taxon>Fagaceae</taxon>
        <taxon>Lithocarpus</taxon>
    </lineage>
</organism>
<name>A0AAW2BRA6_9ROSI</name>
<protein>
    <submittedName>
        <fullName evidence="2">Uncharacterized protein</fullName>
    </submittedName>
</protein>
<evidence type="ECO:0000313" key="2">
    <source>
        <dbReference type="EMBL" id="KAK9988565.1"/>
    </source>
</evidence>
<evidence type="ECO:0000256" key="1">
    <source>
        <dbReference type="SAM" id="MobiDB-lite"/>
    </source>
</evidence>
<keyword evidence="3" id="KW-1185">Reference proteome</keyword>
<proteinExistence type="predicted"/>
<comment type="caution">
    <text evidence="2">The sequence shown here is derived from an EMBL/GenBank/DDBJ whole genome shotgun (WGS) entry which is preliminary data.</text>
</comment>
<dbReference type="AlphaFoldDB" id="A0AAW2BRA6"/>
<dbReference type="Proteomes" id="UP001459277">
    <property type="component" value="Unassembled WGS sequence"/>
</dbReference>
<evidence type="ECO:0000313" key="3">
    <source>
        <dbReference type="Proteomes" id="UP001459277"/>
    </source>
</evidence>
<gene>
    <name evidence="2" type="ORF">SO802_028804</name>
</gene>
<sequence length="102" mass="11444">MADTIDNATATATATTPLPQENTTAASLPPPQEIPVPMTETKRWVTKKMASLWRTWLQQDKVAAELNVEALTIDDTKTLTSLRYHQSLTSPRFEFLYLPDPN</sequence>